<keyword evidence="8 13" id="KW-0472">Membrane</keyword>
<evidence type="ECO:0000256" key="1">
    <source>
        <dbReference type="ARBA" id="ARBA00004141"/>
    </source>
</evidence>
<keyword evidence="6" id="KW-0915">Sodium</keyword>
<keyword evidence="4 11" id="KW-0812">Transmembrane</keyword>
<comment type="subcellular location">
    <subcellularLocation>
        <location evidence="1">Membrane</location>
        <topology evidence="1">Multi-pass membrane protein</topology>
    </subcellularLocation>
</comment>
<evidence type="ECO:0000256" key="8">
    <source>
        <dbReference type="ARBA" id="ARBA00023136"/>
    </source>
</evidence>
<dbReference type="AlphaFoldDB" id="A0A3P6I0Y9"/>
<keyword evidence="10 11" id="KW-0407">Ion channel</keyword>
<dbReference type="GO" id="GO:0016020">
    <property type="term" value="C:membrane"/>
    <property type="evidence" value="ECO:0007669"/>
    <property type="project" value="UniProtKB-SubCell"/>
</dbReference>
<evidence type="ECO:0000256" key="13">
    <source>
        <dbReference type="SAM" id="Phobius"/>
    </source>
</evidence>
<keyword evidence="3 11" id="KW-0894">Sodium channel</keyword>
<reference evidence="14 15" key="1">
    <citation type="submission" date="2018-10" db="EMBL/GenBank/DDBJ databases">
        <authorList>
            <consortium name="Pathogen Informatics"/>
        </authorList>
    </citation>
    <scope>NUCLEOTIDE SEQUENCE [LARGE SCALE GENOMIC DNA]</scope>
</reference>
<keyword evidence="15" id="KW-1185">Reference proteome</keyword>
<keyword evidence="7 11" id="KW-0406">Ion transport</keyword>
<comment type="similarity">
    <text evidence="11">Belongs to the amiloride-sensitive sodium channel (TC 1.A.6) family.</text>
</comment>
<evidence type="ECO:0000256" key="4">
    <source>
        <dbReference type="ARBA" id="ARBA00022692"/>
    </source>
</evidence>
<dbReference type="Proteomes" id="UP000267029">
    <property type="component" value="Unassembled WGS sequence"/>
</dbReference>
<evidence type="ECO:0000256" key="6">
    <source>
        <dbReference type="ARBA" id="ARBA00023053"/>
    </source>
</evidence>
<feature type="region of interest" description="Disordered" evidence="12">
    <location>
        <begin position="1"/>
        <end position="22"/>
    </location>
</feature>
<evidence type="ECO:0000256" key="12">
    <source>
        <dbReference type="SAM" id="MobiDB-lite"/>
    </source>
</evidence>
<dbReference type="STRING" id="53468.A0A3P6I0Y9"/>
<sequence>MPCTRRRRGPTSAEDTESPFTVSRAEEDRLKFEAVRRKLKAWGERSTFHGIDVLMETPPDWRRVFVLVFLILVIAICWICCGKMILGFLNMSIATVISQDMHEFRFPAITICPDSPFSMEELQAKLNAFDE</sequence>
<dbReference type="Pfam" id="PF00858">
    <property type="entry name" value="ASC"/>
    <property type="match status" value="1"/>
</dbReference>
<gene>
    <name evidence="14" type="ORF">MCOS_LOCUS5666</name>
</gene>
<evidence type="ECO:0000256" key="3">
    <source>
        <dbReference type="ARBA" id="ARBA00022461"/>
    </source>
</evidence>
<evidence type="ECO:0000313" key="15">
    <source>
        <dbReference type="Proteomes" id="UP000267029"/>
    </source>
</evidence>
<evidence type="ECO:0000256" key="7">
    <source>
        <dbReference type="ARBA" id="ARBA00023065"/>
    </source>
</evidence>
<evidence type="ECO:0000256" key="5">
    <source>
        <dbReference type="ARBA" id="ARBA00022989"/>
    </source>
</evidence>
<keyword evidence="9 11" id="KW-0739">Sodium transport</keyword>
<protein>
    <submittedName>
        <fullName evidence="14">Uncharacterized protein</fullName>
    </submittedName>
</protein>
<organism evidence="14 15">
    <name type="scientific">Mesocestoides corti</name>
    <name type="common">Flatworm</name>
    <dbReference type="NCBI Taxonomy" id="53468"/>
    <lineage>
        <taxon>Eukaryota</taxon>
        <taxon>Metazoa</taxon>
        <taxon>Spiralia</taxon>
        <taxon>Lophotrochozoa</taxon>
        <taxon>Platyhelminthes</taxon>
        <taxon>Cestoda</taxon>
        <taxon>Eucestoda</taxon>
        <taxon>Cyclophyllidea</taxon>
        <taxon>Mesocestoididae</taxon>
        <taxon>Mesocestoides</taxon>
    </lineage>
</organism>
<evidence type="ECO:0000256" key="11">
    <source>
        <dbReference type="RuleBase" id="RU000679"/>
    </source>
</evidence>
<dbReference type="OrthoDB" id="6021021at2759"/>
<name>A0A3P6I0Y9_MESCO</name>
<evidence type="ECO:0000256" key="9">
    <source>
        <dbReference type="ARBA" id="ARBA00023201"/>
    </source>
</evidence>
<accession>A0A3P6I0Y9</accession>
<evidence type="ECO:0000313" key="14">
    <source>
        <dbReference type="EMBL" id="VDD79663.1"/>
    </source>
</evidence>
<dbReference type="GO" id="GO:0005272">
    <property type="term" value="F:sodium channel activity"/>
    <property type="evidence" value="ECO:0007669"/>
    <property type="project" value="UniProtKB-KW"/>
</dbReference>
<dbReference type="EMBL" id="UXSR01005205">
    <property type="protein sequence ID" value="VDD79663.1"/>
    <property type="molecule type" value="Genomic_DNA"/>
</dbReference>
<dbReference type="InterPro" id="IPR001873">
    <property type="entry name" value="ENaC"/>
</dbReference>
<proteinExistence type="inferred from homology"/>
<feature type="transmembrane region" description="Helical" evidence="13">
    <location>
        <begin position="64"/>
        <end position="89"/>
    </location>
</feature>
<keyword evidence="2 11" id="KW-0813">Transport</keyword>
<evidence type="ECO:0000256" key="2">
    <source>
        <dbReference type="ARBA" id="ARBA00022448"/>
    </source>
</evidence>
<keyword evidence="5 13" id="KW-1133">Transmembrane helix</keyword>
<evidence type="ECO:0000256" key="10">
    <source>
        <dbReference type="ARBA" id="ARBA00023303"/>
    </source>
</evidence>